<feature type="region of interest" description="Disordered" evidence="6">
    <location>
        <begin position="1"/>
        <end position="90"/>
    </location>
</feature>
<dbReference type="SMART" id="SM00239">
    <property type="entry name" value="C2"/>
    <property type="match status" value="2"/>
</dbReference>
<dbReference type="Proteomes" id="UP000002149">
    <property type="component" value="Chromosome 9"/>
</dbReference>
<dbReference type="InterPro" id="IPR000008">
    <property type="entry name" value="C2_dom"/>
</dbReference>
<feature type="compositionally biased region" description="Basic and acidic residues" evidence="6">
    <location>
        <begin position="1344"/>
        <end position="1363"/>
    </location>
</feature>
<feature type="compositionally biased region" description="Polar residues" evidence="6">
    <location>
        <begin position="129"/>
        <end position="149"/>
    </location>
</feature>
<evidence type="ECO:0000313" key="8">
    <source>
        <dbReference type="EMBL" id="AAW45316.2"/>
    </source>
</evidence>
<evidence type="ECO:0000259" key="7">
    <source>
        <dbReference type="PROSITE" id="PS50004"/>
    </source>
</evidence>
<dbReference type="OrthoDB" id="419768at2759"/>
<feature type="compositionally biased region" description="Basic and acidic residues" evidence="6">
    <location>
        <begin position="335"/>
        <end position="344"/>
    </location>
</feature>
<evidence type="ECO:0000256" key="2">
    <source>
        <dbReference type="ARBA" id="ARBA00022692"/>
    </source>
</evidence>
<dbReference type="Pfam" id="PF00168">
    <property type="entry name" value="C2"/>
    <property type="match status" value="2"/>
</dbReference>
<feature type="compositionally biased region" description="Polar residues" evidence="6">
    <location>
        <begin position="1331"/>
        <end position="1341"/>
    </location>
</feature>
<sequence>MSQPPRLPPRKPSPLPQAITITPASALTTPPPLPPRPTTAGSVSRESPPPPILIGESVATASEGTPQLSEEVPRVQVAITPASPDEEPNASNVLEQASQRLSNASNGDLTVNGAGNRDAGPKAAAGNDLLNNDPINEGQASSTNASLFSPNKGMPPAAAPSSRNSSHIPLALSLLKKALSSGLKDLPAMSGTERAIFTTILVLLAHCGLPLTWLMVAAFGGYRLLSQLDGSLPPPTHDASIQEQKEKIMQTGDGVEAVSWVNHALYALFPLISTDVLTPFVDLLEDALVEEVPPIVTSVRLTSPALGSQPLVLTSLRPMSDKEWFASLSSSVTKSDQKTGDKTHSSSAEKAPASPGAEPLKRARHSRQTPSTSSSNLINNGKPPPTQSTPEYSGSDPQVQDEVQKRQKRDRLLHKITHRTPSNLSTDHSKTGQSPETNTTQQHQPQTRSGDCLEDKADKFDGPRIHGGWDEEIDEEDPDSGQYVNYQVGFEYKRGAEATRKGRGLHCLAYIGIGVKGLGKAEIPVYIDVLYVKGVVNLRLLLSPTPPFITTGTFTLPSMPEYDISANPLKKGAFNAMDLPLMKPYVKASFKSVLSSFLHPQSYTMDIDRLLLGAESSNRTEHIGVLHIIFHGARDLPKADTVGSCDPYLEVGFEKAKKPVFSTRTIGRSMNPVWEEECFIMVAADAIEVGESFRICANDSDRFSADDTLGVVLLDLAELIDSCRQGMTHRVDHFAADRAAKNTSGTLEWSVEFCPVWQMSPEETKERLAQMQREREKCEPPKDAAEPWWIRWMKDMVPGQDEWESERIKRRTEAKAWLGGKKDREVWEAEVGASEERLSGILQFHIHQCLDLEVESTAGTYATQPRRPAGGPPALGHVTDRNPNENSDPPSAYCEVHLNDKLVYKTRTKEVTPMPYYNAVSERFVRDWTKGKVVFVVRDARDREHDPILGLVEINLYDILKNTSQITRWFPLTAGLGWGRIRLSLLWKSLEMYIPRGISGYEVGTVQIKSLVFTPMDDRHDDLRVVIRTDSDTRKVRLVSGESGNSSAAPAASPSSSRFPTPPSSTEQYTFPPSTHPALAIMYRHSCAIHMSVQSSKSKRRVLGKMKLLGVGVVRLNDVPDGEGSRRVAVWEGVKGEASDWDLDFDGAADTPLDEDSGELLNTSDLTDVDQSPRLNSHPNSLALARVKTSTSKRSSRSIASSSRSSSGQHRLIGYIDVSWVLAPGISAIHRKLAKHDLRFAKVFEAWESARDEHYIVHELGDEGNESDSENGEGENTGEHEFADLQDDIVEDMSPRKAHSHALHKRHKGLFQLKIARTGKFVKDKLSATMHNATNHGSSSVHEGYGRRRGADLEVEKEGLSKL</sequence>
<dbReference type="CDD" id="cd04052">
    <property type="entry name" value="C2B_Tricalbin-like"/>
    <property type="match status" value="1"/>
</dbReference>
<feature type="compositionally biased region" description="Basic residues" evidence="6">
    <location>
        <begin position="406"/>
        <end position="418"/>
    </location>
</feature>
<comment type="subcellular location">
    <subcellularLocation>
        <location evidence="1">Endoplasmic reticulum membrane</location>
    </subcellularLocation>
</comment>
<name>Q5KB87_CRYD1</name>
<dbReference type="InParanoid" id="Q5KB87"/>
<feature type="compositionally biased region" description="Acidic residues" evidence="6">
    <location>
        <begin position="470"/>
        <end position="479"/>
    </location>
</feature>
<dbReference type="CDD" id="cd21676">
    <property type="entry name" value="SMP_Mug190"/>
    <property type="match status" value="1"/>
</dbReference>
<keyword evidence="5" id="KW-1133">Transmembrane helix</keyword>
<dbReference type="CDD" id="cd04041">
    <property type="entry name" value="C2A_fungal"/>
    <property type="match status" value="1"/>
</dbReference>
<feature type="region of interest" description="Disordered" evidence="6">
    <location>
        <begin position="1037"/>
        <end position="1072"/>
    </location>
</feature>
<dbReference type="HOGENOM" id="CLU_257110_0_0_1"/>
<feature type="compositionally biased region" description="Low complexity" evidence="6">
    <location>
        <begin position="865"/>
        <end position="874"/>
    </location>
</feature>
<dbReference type="PANTHER" id="PTHR47348:SF3">
    <property type="entry name" value="MEIOTICALLY UP-REGULATED GENE 190 PROTEIN"/>
    <property type="match status" value="1"/>
</dbReference>
<dbReference type="RefSeq" id="XP_024513452.1">
    <property type="nucleotide sequence ID" value="XM_024657862.1"/>
</dbReference>
<dbReference type="VEuPathDB" id="FungiDB:CNI03390"/>
<feature type="region of interest" description="Disordered" evidence="6">
    <location>
        <begin position="1145"/>
        <end position="1180"/>
    </location>
</feature>
<feature type="domain" description="C2" evidence="7">
    <location>
        <begin position="823"/>
        <end position="970"/>
    </location>
</feature>
<feature type="compositionally biased region" description="Low complexity" evidence="6">
    <location>
        <begin position="1046"/>
        <end position="1059"/>
    </location>
</feature>
<dbReference type="eggNOG" id="KOG1012">
    <property type="taxonomic scope" value="Eukaryota"/>
</dbReference>
<dbReference type="InterPro" id="IPR037765">
    <property type="entry name" value="C2B_Tricalbin"/>
</dbReference>
<feature type="compositionally biased region" description="Polar residues" evidence="6">
    <location>
        <begin position="388"/>
        <end position="398"/>
    </location>
</feature>
<feature type="compositionally biased region" description="Pro residues" evidence="6">
    <location>
        <begin position="1"/>
        <end position="15"/>
    </location>
</feature>
<dbReference type="InterPro" id="IPR035892">
    <property type="entry name" value="C2_domain_sf"/>
</dbReference>
<gene>
    <name evidence="8" type="ordered locus">CNI03390</name>
</gene>
<evidence type="ECO:0000256" key="4">
    <source>
        <dbReference type="ARBA" id="ARBA00022824"/>
    </source>
</evidence>
<dbReference type="PROSITE" id="PS50004">
    <property type="entry name" value="C2"/>
    <property type="match status" value="2"/>
</dbReference>
<dbReference type="GeneID" id="3259809"/>
<dbReference type="GO" id="GO:0061817">
    <property type="term" value="P:endoplasmic reticulum-plasma membrane tethering"/>
    <property type="evidence" value="ECO:0007669"/>
    <property type="project" value="InterPro"/>
</dbReference>
<feature type="compositionally biased region" description="Low complexity" evidence="6">
    <location>
        <begin position="1190"/>
        <end position="1205"/>
    </location>
</feature>
<proteinExistence type="predicted"/>
<dbReference type="EMBL" id="AE017349">
    <property type="protein sequence ID" value="AAW45316.2"/>
    <property type="molecule type" value="Genomic_DNA"/>
</dbReference>
<feature type="domain" description="C2" evidence="7">
    <location>
        <begin position="606"/>
        <end position="729"/>
    </location>
</feature>
<feature type="region of interest" description="Disordered" evidence="6">
    <location>
        <begin position="330"/>
        <end position="481"/>
    </location>
</feature>
<dbReference type="KEGG" id="cne:CNI03390"/>
<feature type="region of interest" description="Disordered" evidence="6">
    <location>
        <begin position="862"/>
        <end position="891"/>
    </location>
</feature>
<keyword evidence="2" id="KW-0812">Transmembrane</keyword>
<feature type="compositionally biased region" description="Polar residues" evidence="6">
    <location>
        <begin position="1160"/>
        <end position="1180"/>
    </location>
</feature>
<feature type="compositionally biased region" description="Acidic residues" evidence="6">
    <location>
        <begin position="1145"/>
        <end position="1158"/>
    </location>
</feature>
<keyword evidence="4" id="KW-0256">Endoplasmic reticulum</keyword>
<evidence type="ECO:0000256" key="5">
    <source>
        <dbReference type="ARBA" id="ARBA00022989"/>
    </source>
</evidence>
<feature type="compositionally biased region" description="Polar residues" evidence="6">
    <location>
        <begin position="59"/>
        <end position="68"/>
    </location>
</feature>
<evidence type="ECO:0000256" key="1">
    <source>
        <dbReference type="ARBA" id="ARBA00004586"/>
    </source>
</evidence>
<feature type="region of interest" description="Disordered" evidence="6">
    <location>
        <begin position="102"/>
        <end position="164"/>
    </location>
</feature>
<keyword evidence="3" id="KW-0677">Repeat</keyword>
<feature type="region of interest" description="Disordered" evidence="6">
    <location>
        <begin position="1186"/>
        <end position="1205"/>
    </location>
</feature>
<feature type="compositionally biased region" description="Polar residues" evidence="6">
    <location>
        <begin position="368"/>
        <end position="379"/>
    </location>
</feature>
<dbReference type="STRING" id="214684.Q5KB87"/>
<dbReference type="PANTHER" id="PTHR47348">
    <property type="entry name" value="MEIOTICALLY UP-REGULATED GENE 190 PROTEIN"/>
    <property type="match status" value="1"/>
</dbReference>
<dbReference type="Pfam" id="PF25669">
    <property type="entry name" value="SMP_MUG190-like"/>
    <property type="match status" value="2"/>
</dbReference>
<feature type="compositionally biased region" description="Basic and acidic residues" evidence="6">
    <location>
        <begin position="451"/>
        <end position="469"/>
    </location>
</feature>
<organism evidence="8 9">
    <name type="scientific">Cryptococcus deneoformans (strain JEC21 / ATCC MYA-565)</name>
    <name type="common">Cryptococcus neoformans var. neoformans serotype D</name>
    <dbReference type="NCBI Taxonomy" id="214684"/>
    <lineage>
        <taxon>Eukaryota</taxon>
        <taxon>Fungi</taxon>
        <taxon>Dikarya</taxon>
        <taxon>Basidiomycota</taxon>
        <taxon>Agaricomycotina</taxon>
        <taxon>Tremellomycetes</taxon>
        <taxon>Tremellales</taxon>
        <taxon>Cryptococcaceae</taxon>
        <taxon>Cryptococcus</taxon>
        <taxon>Cryptococcus neoformans species complex</taxon>
    </lineage>
</organism>
<reference evidence="8 9" key="1">
    <citation type="journal article" date="2005" name="Science">
        <title>The genome of the basidiomycetous yeast and human pathogen Cryptococcus neoformans.</title>
        <authorList>
            <person name="Loftus B.J."/>
            <person name="Fung E."/>
            <person name="Roncaglia P."/>
            <person name="Rowley D."/>
            <person name="Amedeo P."/>
            <person name="Bruno D."/>
            <person name="Vamathevan J."/>
            <person name="Miranda M."/>
            <person name="Anderson I.J."/>
            <person name="Fraser J.A."/>
            <person name="Allen J.E."/>
            <person name="Bosdet I.E."/>
            <person name="Brent M.R."/>
            <person name="Chiu R."/>
            <person name="Doering T.L."/>
            <person name="Donlin M.J."/>
            <person name="D'Souza C.A."/>
            <person name="Fox D.S."/>
            <person name="Grinberg V."/>
            <person name="Fu J."/>
            <person name="Fukushima M."/>
            <person name="Haas B.J."/>
            <person name="Huang J.C."/>
            <person name="Janbon G."/>
            <person name="Jones S.J."/>
            <person name="Koo H.L."/>
            <person name="Krzywinski M.I."/>
            <person name="Kwon-Chung J.K."/>
            <person name="Lengeler K.B."/>
            <person name="Maiti R."/>
            <person name="Marra M.A."/>
            <person name="Marra R.E."/>
            <person name="Mathewson C.A."/>
            <person name="Mitchell T.G."/>
            <person name="Pertea M."/>
            <person name="Riggs F.R."/>
            <person name="Salzberg S.L."/>
            <person name="Schein J.E."/>
            <person name="Shvartsbeyn A."/>
            <person name="Shin H."/>
            <person name="Shumway M."/>
            <person name="Specht C.A."/>
            <person name="Suh B.B."/>
            <person name="Tenney A."/>
            <person name="Utterback T.R."/>
            <person name="Wickes B.L."/>
            <person name="Wortman J.R."/>
            <person name="Wye N.H."/>
            <person name="Kronstad J.W."/>
            <person name="Lodge J.K."/>
            <person name="Heitman J."/>
            <person name="Davis R.W."/>
            <person name="Fraser C.M."/>
            <person name="Hyman R.W."/>
        </authorList>
    </citation>
    <scope>NUCLEOTIDE SEQUENCE [LARGE SCALE GENOMIC DNA]</scope>
    <source>
        <strain evidence="9">JEC21 / ATCC MYA-565</strain>
    </source>
</reference>
<feature type="compositionally biased region" description="Low complexity" evidence="6">
    <location>
        <begin position="16"/>
        <end position="28"/>
    </location>
</feature>
<dbReference type="Gene3D" id="2.60.40.150">
    <property type="entry name" value="C2 domain"/>
    <property type="match status" value="2"/>
</dbReference>
<keyword evidence="9" id="KW-1185">Reference proteome</keyword>
<dbReference type="InterPro" id="IPR037767">
    <property type="entry name" value="C2A_Mug190-like"/>
</dbReference>
<dbReference type="GO" id="GO:0005789">
    <property type="term" value="C:endoplasmic reticulum membrane"/>
    <property type="evidence" value="ECO:0007669"/>
    <property type="project" value="UniProtKB-SubCell"/>
</dbReference>
<dbReference type="SUPFAM" id="SSF49562">
    <property type="entry name" value="C2 domain (Calcium/lipid-binding domain, CaLB)"/>
    <property type="match status" value="2"/>
</dbReference>
<feature type="compositionally biased region" description="Polar residues" evidence="6">
    <location>
        <begin position="419"/>
        <end position="449"/>
    </location>
</feature>
<protein>
    <recommendedName>
        <fullName evidence="7">C2 domain-containing protein</fullName>
    </recommendedName>
</protein>
<keyword evidence="5" id="KW-0472">Membrane</keyword>
<dbReference type="PaxDb" id="214684-Q5KB87"/>
<evidence type="ECO:0000313" key="9">
    <source>
        <dbReference type="Proteomes" id="UP000002149"/>
    </source>
</evidence>
<feature type="region of interest" description="Disordered" evidence="6">
    <location>
        <begin position="1331"/>
        <end position="1363"/>
    </location>
</feature>
<accession>Q5KB87</accession>
<evidence type="ECO:0000256" key="3">
    <source>
        <dbReference type="ARBA" id="ARBA00022737"/>
    </source>
</evidence>
<evidence type="ECO:0000256" key="6">
    <source>
        <dbReference type="SAM" id="MobiDB-lite"/>
    </source>
</evidence>